<dbReference type="STRING" id="3218.A0A2K1K3Y3"/>
<sequence length="635" mass="69403">MDYLETIGQKVGLGNVDYDNVKKQASFFLREKINSARLLLTGVTTCQLLAEEATNDDPWGPSTKTMAAIVDSCRQPDEYPRIMEVLHGRLTLIGKKYWRQFLKTLTVIEFLLFHGPEKIVIEFSSDKDLIEDLTRFNYVSERGVDHGLVVKKKAKQVLKLLTEDDYLREERSRSQKLSKTIFGQGSYQSNGIGSGASRYGGFGNTPTSSSASDGLMFDTDSDDYHVEKKFTAFEERILSEKRGNRQEKSRHVAEENSTSDWKAFEDDTSTFSFKHSANDSNWADFSNSSPGMSPKLNGSSSSTRKDYLFDEEVSSPHPPRISTSINPETSVQSPKATPKIPVKEPMKGQSTTHGPRRSKSKIRMGDLALATSSGKFKLPPPPPPPGGFKSPIARPKPQPPAQPVGDLLDFGSENTGSATGCNDNALLSFETPSNVSKSDQAIIDLLTISTTSTRLTDFDFLNTYSSVGKESTARSSGLTQLAPDLFDLGSKATKNDSDAYGFLGNQLPANQTNAVKNKASLGGIPDFMDLNKETSTTSALDLFGTAAQDPHLSLNFDLFGERVLPVKAPSSSIDFSGLEDQTFLREHSNTGSAMLPDAAPDLFDSIAPDFASFGVRDIEKKPAAKPADVIFNLLS</sequence>
<dbReference type="GO" id="GO:0005768">
    <property type="term" value="C:endosome"/>
    <property type="evidence" value="ECO:0000318"/>
    <property type="project" value="GO_Central"/>
</dbReference>
<feature type="domain" description="ENTH" evidence="6">
    <location>
        <begin position="38"/>
        <end position="171"/>
    </location>
</feature>
<dbReference type="RefSeq" id="XP_024385307.1">
    <property type="nucleotide sequence ID" value="XM_024529539.2"/>
</dbReference>
<proteinExistence type="predicted"/>
<dbReference type="EnsemblPlants" id="Pp3c9_20060V3.1">
    <property type="protein sequence ID" value="Pp3c9_20060V3.1"/>
    <property type="gene ID" value="Pp3c9_20060"/>
</dbReference>
<dbReference type="RefSeq" id="XP_024385308.1">
    <property type="nucleotide sequence ID" value="XM_024529540.2"/>
</dbReference>
<dbReference type="Gramene" id="Pp3c9_20060V3.9">
    <property type="protein sequence ID" value="Pp3c9_20060V3.9"/>
    <property type="gene ID" value="Pp3c9_20060"/>
</dbReference>
<evidence type="ECO:0000256" key="1">
    <source>
        <dbReference type="ARBA" id="ARBA00004132"/>
    </source>
</evidence>
<dbReference type="Gramene" id="Pp3c9_20060V3.4">
    <property type="protein sequence ID" value="Pp3c9_20060V3.4"/>
    <property type="gene ID" value="Pp3c9_20060"/>
</dbReference>
<feature type="region of interest" description="Disordered" evidence="5">
    <location>
        <begin position="311"/>
        <end position="416"/>
    </location>
</feature>
<dbReference type="Pfam" id="PF01417">
    <property type="entry name" value="ENTH"/>
    <property type="match status" value="1"/>
</dbReference>
<evidence type="ECO:0000313" key="7">
    <source>
        <dbReference type="EMBL" id="PNR48478.1"/>
    </source>
</evidence>
<dbReference type="RefSeq" id="XP_073392461.1">
    <property type="nucleotide sequence ID" value="XM_073536360.1"/>
</dbReference>
<dbReference type="Gramene" id="Pp3c9_20060V3.8">
    <property type="protein sequence ID" value="Pp3c9_20060V3.8"/>
    <property type="gene ID" value="Pp3c9_20060"/>
</dbReference>
<dbReference type="EMBL" id="ABEU02000009">
    <property type="protein sequence ID" value="PNR48478.1"/>
    <property type="molecule type" value="Genomic_DNA"/>
</dbReference>
<dbReference type="EnsemblPlants" id="Pp3c9_20060V3.5">
    <property type="protein sequence ID" value="Pp3c9_20060V3.5"/>
    <property type="gene ID" value="Pp3c9_20060"/>
</dbReference>
<dbReference type="GO" id="GO:0030276">
    <property type="term" value="F:clathrin binding"/>
    <property type="evidence" value="ECO:0000318"/>
    <property type="project" value="GO_Central"/>
</dbReference>
<dbReference type="RefSeq" id="XP_024385305.1">
    <property type="nucleotide sequence ID" value="XM_024529537.2"/>
</dbReference>
<keyword evidence="9" id="KW-1185">Reference proteome</keyword>
<dbReference type="GO" id="GO:0005543">
    <property type="term" value="F:phospholipid binding"/>
    <property type="evidence" value="ECO:0000318"/>
    <property type="project" value="GO_Central"/>
</dbReference>
<dbReference type="InterPro" id="IPR013809">
    <property type="entry name" value="ENTH"/>
</dbReference>
<organism evidence="7">
    <name type="scientific">Physcomitrium patens</name>
    <name type="common">Spreading-leaved earth moss</name>
    <name type="synonym">Physcomitrella patens</name>
    <dbReference type="NCBI Taxonomy" id="3218"/>
    <lineage>
        <taxon>Eukaryota</taxon>
        <taxon>Viridiplantae</taxon>
        <taxon>Streptophyta</taxon>
        <taxon>Embryophyta</taxon>
        <taxon>Bryophyta</taxon>
        <taxon>Bryophytina</taxon>
        <taxon>Bryopsida</taxon>
        <taxon>Funariidae</taxon>
        <taxon>Funariales</taxon>
        <taxon>Funariaceae</taxon>
        <taxon>Physcomitrium</taxon>
    </lineage>
</organism>
<reference evidence="7 9" key="2">
    <citation type="journal article" date="2018" name="Plant J.">
        <title>The Physcomitrella patens chromosome-scale assembly reveals moss genome structure and evolution.</title>
        <authorList>
            <person name="Lang D."/>
            <person name="Ullrich K.K."/>
            <person name="Murat F."/>
            <person name="Fuchs J."/>
            <person name="Jenkins J."/>
            <person name="Haas F.B."/>
            <person name="Piednoel M."/>
            <person name="Gundlach H."/>
            <person name="Van Bel M."/>
            <person name="Meyberg R."/>
            <person name="Vives C."/>
            <person name="Morata J."/>
            <person name="Symeonidi A."/>
            <person name="Hiss M."/>
            <person name="Muchero W."/>
            <person name="Kamisugi Y."/>
            <person name="Saleh O."/>
            <person name="Blanc G."/>
            <person name="Decker E.L."/>
            <person name="van Gessel N."/>
            <person name="Grimwood J."/>
            <person name="Hayes R.D."/>
            <person name="Graham S.W."/>
            <person name="Gunter L.E."/>
            <person name="McDaniel S.F."/>
            <person name="Hoernstein S.N.W."/>
            <person name="Larsson A."/>
            <person name="Li F.W."/>
            <person name="Perroud P.F."/>
            <person name="Phillips J."/>
            <person name="Ranjan P."/>
            <person name="Rokshar D.S."/>
            <person name="Rothfels C.J."/>
            <person name="Schneider L."/>
            <person name="Shu S."/>
            <person name="Stevenson D.W."/>
            <person name="Thummler F."/>
            <person name="Tillich M."/>
            <person name="Villarreal Aguilar J.C."/>
            <person name="Widiez T."/>
            <person name="Wong G.K."/>
            <person name="Wymore A."/>
            <person name="Zhang Y."/>
            <person name="Zimmer A.D."/>
            <person name="Quatrano R.S."/>
            <person name="Mayer K.F.X."/>
            <person name="Goodstein D."/>
            <person name="Casacuberta J.M."/>
            <person name="Vandepoele K."/>
            <person name="Reski R."/>
            <person name="Cuming A.C."/>
            <person name="Tuskan G.A."/>
            <person name="Maumus F."/>
            <person name="Salse J."/>
            <person name="Schmutz J."/>
            <person name="Rensing S.A."/>
        </authorList>
    </citation>
    <scope>NUCLEOTIDE SEQUENCE [LARGE SCALE GENOMIC DNA]</scope>
    <source>
        <strain evidence="8 9">cv. Gransden 2004</strain>
    </source>
</reference>
<dbReference type="Gramene" id="Pp3c9_20060V3.1">
    <property type="protein sequence ID" value="Pp3c9_20060V3.1"/>
    <property type="gene ID" value="Pp3c9_20060"/>
</dbReference>
<dbReference type="Gramene" id="Pp3c9_20060V3.6">
    <property type="protein sequence ID" value="Pp3c9_20060V3.6"/>
    <property type="gene ID" value="Pp3c9_20060"/>
</dbReference>
<dbReference type="RefSeq" id="XP_024385312.1">
    <property type="nucleotide sequence ID" value="XM_024529544.2"/>
</dbReference>
<dbReference type="RefSeq" id="XP_073392460.1">
    <property type="nucleotide sequence ID" value="XM_073536359.1"/>
</dbReference>
<dbReference type="OrthoDB" id="4033880at2759"/>
<keyword evidence="4" id="KW-0968">Cytoplasmic vesicle</keyword>
<dbReference type="GO" id="GO:0030125">
    <property type="term" value="C:clathrin vesicle coat"/>
    <property type="evidence" value="ECO:0000318"/>
    <property type="project" value="GO_Central"/>
</dbReference>
<dbReference type="Gramene" id="Pp3c9_20060V3.12">
    <property type="protein sequence ID" value="Pp3c9_20060V3.12"/>
    <property type="gene ID" value="Pp3c9_20060"/>
</dbReference>
<feature type="region of interest" description="Disordered" evidence="5">
    <location>
        <begin position="284"/>
        <end position="303"/>
    </location>
</feature>
<accession>A0A2K1K3Y3</accession>
<protein>
    <recommendedName>
        <fullName evidence="6">ENTH domain-containing protein</fullName>
    </recommendedName>
</protein>
<dbReference type="PROSITE" id="PS50942">
    <property type="entry name" value="ENTH"/>
    <property type="match status" value="1"/>
</dbReference>
<dbReference type="RefSeq" id="XP_024385309.1">
    <property type="nucleotide sequence ID" value="XM_024529541.2"/>
</dbReference>
<dbReference type="PANTHER" id="PTHR12276">
    <property type="entry name" value="EPSIN/ENT-RELATED"/>
    <property type="match status" value="1"/>
</dbReference>
<dbReference type="Gramene" id="Pp3c9_20060V3.5">
    <property type="protein sequence ID" value="Pp3c9_20060V3.5"/>
    <property type="gene ID" value="Pp3c9_20060"/>
</dbReference>
<dbReference type="RefSeq" id="XP_024385310.1">
    <property type="nucleotide sequence ID" value="XM_024529542.2"/>
</dbReference>
<dbReference type="EnsemblPlants" id="Pp3c9_20060V3.12">
    <property type="protein sequence ID" value="Pp3c9_20060V3.12"/>
    <property type="gene ID" value="Pp3c9_20060"/>
</dbReference>
<dbReference type="EnsemblPlants" id="Pp3c9_20060V3.3">
    <property type="protein sequence ID" value="Pp3c9_20060V3.3"/>
    <property type="gene ID" value="Pp3c9_20060"/>
</dbReference>
<evidence type="ECO:0000313" key="9">
    <source>
        <dbReference type="Proteomes" id="UP000006727"/>
    </source>
</evidence>
<dbReference type="CDD" id="cd03571">
    <property type="entry name" value="ENTH"/>
    <property type="match status" value="1"/>
</dbReference>
<dbReference type="EnsemblPlants" id="Pp3c9_20060V3.2">
    <property type="protein sequence ID" value="Pp3c9_20060V3.2"/>
    <property type="gene ID" value="Pp3c9_20060"/>
</dbReference>
<evidence type="ECO:0000256" key="3">
    <source>
        <dbReference type="ARBA" id="ARBA00023034"/>
    </source>
</evidence>
<dbReference type="EnsemblPlants" id="Pp3c9_20060V3.11">
    <property type="protein sequence ID" value="Pp3c9_20060V3.11"/>
    <property type="gene ID" value="Pp3c9_20060"/>
</dbReference>
<dbReference type="SUPFAM" id="SSF48464">
    <property type="entry name" value="ENTH/VHS domain"/>
    <property type="match status" value="1"/>
</dbReference>
<feature type="compositionally biased region" description="Polar residues" evidence="5">
    <location>
        <begin position="284"/>
        <end position="302"/>
    </location>
</feature>
<evidence type="ECO:0000313" key="8">
    <source>
        <dbReference type="EnsemblPlants" id="Pp3c9_20060V3.1"/>
    </source>
</evidence>
<comment type="subcellular location">
    <subcellularLocation>
        <location evidence="1">Cytoplasmic vesicle</location>
        <location evidence="1">Clathrin-coated vesicle</location>
    </subcellularLocation>
    <subcellularLocation>
        <location evidence="2">Golgi apparatus</location>
    </subcellularLocation>
</comment>
<dbReference type="EnsemblPlants" id="Pp3c9_20060V3.4">
    <property type="protein sequence ID" value="Pp3c9_20060V3.4"/>
    <property type="gene ID" value="Pp3c9_20060"/>
</dbReference>
<name>A0A2K1K3Y3_PHYPA</name>
<dbReference type="AlphaFoldDB" id="A0A2K1K3Y3"/>
<dbReference type="EnsemblPlants" id="Pp3c9_20060V3.9">
    <property type="protein sequence ID" value="Pp3c9_20060V3.9"/>
    <property type="gene ID" value="Pp3c9_20060"/>
</dbReference>
<dbReference type="EnsemblPlants" id="Pp3c9_20060V3.6">
    <property type="protein sequence ID" value="Pp3c9_20060V3.6"/>
    <property type="gene ID" value="Pp3c9_20060"/>
</dbReference>
<dbReference type="PaxDb" id="3218-PP1S534_1V6.1"/>
<dbReference type="SMART" id="SM00273">
    <property type="entry name" value="ENTH"/>
    <property type="match status" value="1"/>
</dbReference>
<dbReference type="Gene3D" id="1.25.40.90">
    <property type="match status" value="1"/>
</dbReference>
<dbReference type="Gramene" id="Pp3c9_20060V3.11">
    <property type="protein sequence ID" value="Pp3c9_20060V3.11"/>
    <property type="gene ID" value="Pp3c9_20060"/>
</dbReference>
<evidence type="ECO:0000259" key="6">
    <source>
        <dbReference type="PROSITE" id="PS50942"/>
    </source>
</evidence>
<dbReference type="Gramene" id="Pp3c9_20060V3.7">
    <property type="protein sequence ID" value="Pp3c9_20060V3.7"/>
    <property type="gene ID" value="Pp3c9_20060"/>
</dbReference>
<dbReference type="GO" id="GO:0005794">
    <property type="term" value="C:Golgi apparatus"/>
    <property type="evidence" value="ECO:0007669"/>
    <property type="project" value="UniProtKB-SubCell"/>
</dbReference>
<dbReference type="InterPro" id="IPR008942">
    <property type="entry name" value="ENTH_VHS"/>
</dbReference>
<dbReference type="KEGG" id="ppp:112286992"/>
<dbReference type="GO" id="GO:0005886">
    <property type="term" value="C:plasma membrane"/>
    <property type="evidence" value="ECO:0000318"/>
    <property type="project" value="GO_Central"/>
</dbReference>
<evidence type="ECO:0000256" key="4">
    <source>
        <dbReference type="ARBA" id="ARBA00023329"/>
    </source>
</evidence>
<dbReference type="GO" id="GO:0006897">
    <property type="term" value="P:endocytosis"/>
    <property type="evidence" value="ECO:0000318"/>
    <property type="project" value="GO_Central"/>
</dbReference>
<dbReference type="Gramene" id="Pp3c9_20060V3.2">
    <property type="protein sequence ID" value="Pp3c9_20060V3.2"/>
    <property type="gene ID" value="Pp3c9_20060"/>
</dbReference>
<keyword evidence="3" id="KW-0333">Golgi apparatus</keyword>
<dbReference type="PANTHER" id="PTHR12276:SF95">
    <property type="entry name" value="ENTH_VHS FAMILY PROTEIN"/>
    <property type="match status" value="1"/>
</dbReference>
<feature type="compositionally biased region" description="Polar residues" evidence="5">
    <location>
        <begin position="321"/>
        <end position="335"/>
    </location>
</feature>
<evidence type="ECO:0000256" key="5">
    <source>
        <dbReference type="SAM" id="MobiDB-lite"/>
    </source>
</evidence>
<evidence type="ECO:0000256" key="2">
    <source>
        <dbReference type="ARBA" id="ARBA00004555"/>
    </source>
</evidence>
<gene>
    <name evidence="8" type="primary">LOC112286992</name>
    <name evidence="7" type="ORF">PHYPA_012955</name>
</gene>
<dbReference type="GeneID" id="112286992"/>
<dbReference type="Gramene" id="Pp3c9_20060V3.10">
    <property type="protein sequence ID" value="Pp3c9_20060V3.10"/>
    <property type="gene ID" value="Pp3c9_20060"/>
</dbReference>
<reference evidence="7 9" key="1">
    <citation type="journal article" date="2008" name="Science">
        <title>The Physcomitrella genome reveals evolutionary insights into the conquest of land by plants.</title>
        <authorList>
            <person name="Rensing S."/>
            <person name="Lang D."/>
            <person name="Zimmer A."/>
            <person name="Terry A."/>
            <person name="Salamov A."/>
            <person name="Shapiro H."/>
            <person name="Nishiyama T."/>
            <person name="Perroud P.-F."/>
            <person name="Lindquist E."/>
            <person name="Kamisugi Y."/>
            <person name="Tanahashi T."/>
            <person name="Sakakibara K."/>
            <person name="Fujita T."/>
            <person name="Oishi K."/>
            <person name="Shin-I T."/>
            <person name="Kuroki Y."/>
            <person name="Toyoda A."/>
            <person name="Suzuki Y."/>
            <person name="Hashimoto A."/>
            <person name="Yamaguchi K."/>
            <person name="Sugano A."/>
            <person name="Kohara Y."/>
            <person name="Fujiyama A."/>
            <person name="Anterola A."/>
            <person name="Aoki S."/>
            <person name="Ashton N."/>
            <person name="Barbazuk W.B."/>
            <person name="Barker E."/>
            <person name="Bennetzen J."/>
            <person name="Bezanilla M."/>
            <person name="Blankenship R."/>
            <person name="Cho S.H."/>
            <person name="Dutcher S."/>
            <person name="Estelle M."/>
            <person name="Fawcett J.A."/>
            <person name="Gundlach H."/>
            <person name="Hanada K."/>
            <person name="Heyl A."/>
            <person name="Hicks K.A."/>
            <person name="Hugh J."/>
            <person name="Lohr M."/>
            <person name="Mayer K."/>
            <person name="Melkozernov A."/>
            <person name="Murata T."/>
            <person name="Nelson D."/>
            <person name="Pils B."/>
            <person name="Prigge M."/>
            <person name="Reiss B."/>
            <person name="Renner T."/>
            <person name="Rombauts S."/>
            <person name="Rushton P."/>
            <person name="Sanderfoot A."/>
            <person name="Schween G."/>
            <person name="Shiu S.-H."/>
            <person name="Stueber K."/>
            <person name="Theodoulou F.L."/>
            <person name="Tu H."/>
            <person name="Van de Peer Y."/>
            <person name="Verrier P.J."/>
            <person name="Waters E."/>
            <person name="Wood A."/>
            <person name="Yang L."/>
            <person name="Cove D."/>
            <person name="Cuming A."/>
            <person name="Hasebe M."/>
            <person name="Lucas S."/>
            <person name="Mishler D.B."/>
            <person name="Reski R."/>
            <person name="Grigoriev I."/>
            <person name="Quatrano R.S."/>
            <person name="Boore J.L."/>
        </authorList>
    </citation>
    <scope>NUCLEOTIDE SEQUENCE [LARGE SCALE GENOMIC DNA]</scope>
    <source>
        <strain evidence="8 9">cv. Gransden 2004</strain>
    </source>
</reference>
<dbReference type="Gramene" id="Pp3c9_20060V3.3">
    <property type="protein sequence ID" value="Pp3c9_20060V3.3"/>
    <property type="gene ID" value="Pp3c9_20060"/>
</dbReference>
<reference evidence="8" key="3">
    <citation type="submission" date="2020-12" db="UniProtKB">
        <authorList>
            <consortium name="EnsemblPlants"/>
        </authorList>
    </citation>
    <scope>IDENTIFICATION</scope>
</reference>
<dbReference type="Proteomes" id="UP000006727">
    <property type="component" value="Chromosome 9"/>
</dbReference>
<dbReference type="EnsemblPlants" id="Pp3c9_20060V3.10">
    <property type="protein sequence ID" value="Pp3c9_20060V3.10"/>
    <property type="gene ID" value="Pp3c9_20060"/>
</dbReference>
<dbReference type="EnsemblPlants" id="Pp3c9_20060V3.8">
    <property type="protein sequence ID" value="Pp3c9_20060V3.8"/>
    <property type="gene ID" value="Pp3c9_20060"/>
</dbReference>
<dbReference type="EnsemblPlants" id="Pp3c9_20060V3.7">
    <property type="protein sequence ID" value="Pp3c9_20060V3.7"/>
    <property type="gene ID" value="Pp3c9_20060"/>
</dbReference>